<feature type="transmembrane region" description="Helical" evidence="12">
    <location>
        <begin position="121"/>
        <end position="141"/>
    </location>
</feature>
<dbReference type="GO" id="GO:0015421">
    <property type="term" value="F:ABC-type oligopeptide transporter activity"/>
    <property type="evidence" value="ECO:0007669"/>
    <property type="project" value="TreeGrafter"/>
</dbReference>
<dbReference type="PROSITE" id="PS50893">
    <property type="entry name" value="ABC_TRANSPORTER_2"/>
    <property type="match status" value="1"/>
</dbReference>
<dbReference type="Pfam" id="PF00005">
    <property type="entry name" value="ABC_tran"/>
    <property type="match status" value="1"/>
</dbReference>
<evidence type="ECO:0000259" key="13">
    <source>
        <dbReference type="PROSITE" id="PS50893"/>
    </source>
</evidence>
<dbReference type="GO" id="GO:0016887">
    <property type="term" value="F:ATP hydrolysis activity"/>
    <property type="evidence" value="ECO:0007669"/>
    <property type="project" value="InterPro"/>
</dbReference>
<evidence type="ECO:0000256" key="9">
    <source>
        <dbReference type="ARBA" id="ARBA00023136"/>
    </source>
</evidence>
<dbReference type="CDD" id="cd18573">
    <property type="entry name" value="ABC_6TM_ABCB10_like"/>
    <property type="match status" value="1"/>
</dbReference>
<dbReference type="EMBL" id="KI914002">
    <property type="protein sequence ID" value="ETV92142.1"/>
    <property type="molecule type" value="Genomic_DNA"/>
</dbReference>
<accession>A0A024TFK7</accession>
<feature type="transmembrane region" description="Helical" evidence="12">
    <location>
        <begin position="302"/>
        <end position="324"/>
    </location>
</feature>
<feature type="domain" description="ABC transmembrane type-1" evidence="14">
    <location>
        <begin position="86"/>
        <end position="367"/>
    </location>
</feature>
<dbReference type="OrthoDB" id="6500128at2759"/>
<dbReference type="InterPro" id="IPR017871">
    <property type="entry name" value="ABC_transporter-like_CS"/>
</dbReference>
<evidence type="ECO:0000259" key="14">
    <source>
        <dbReference type="PROSITE" id="PS50929"/>
    </source>
</evidence>
<keyword evidence="4" id="KW-0677">Repeat</keyword>
<dbReference type="Gene3D" id="1.20.1560.10">
    <property type="entry name" value="ABC transporter type 1, transmembrane domain"/>
    <property type="match status" value="1"/>
</dbReference>
<dbReference type="GeneID" id="20090446"/>
<dbReference type="InterPro" id="IPR027417">
    <property type="entry name" value="P-loop_NTPase"/>
</dbReference>
<dbReference type="AlphaFoldDB" id="A0A024TFK7"/>
<evidence type="ECO:0000256" key="3">
    <source>
        <dbReference type="ARBA" id="ARBA00022692"/>
    </source>
</evidence>
<proteinExistence type="predicted"/>
<evidence type="ECO:0000256" key="8">
    <source>
        <dbReference type="ARBA" id="ARBA00022989"/>
    </source>
</evidence>
<dbReference type="Gene3D" id="3.40.50.300">
    <property type="entry name" value="P-loop containing nucleotide triphosphate hydrolases"/>
    <property type="match status" value="1"/>
</dbReference>
<name>A0A024TFK7_9STRA</name>
<dbReference type="PANTHER" id="PTHR43394:SF1">
    <property type="entry name" value="ATP-BINDING CASSETTE SUB-FAMILY B MEMBER 10, MITOCHONDRIAL"/>
    <property type="match status" value="1"/>
</dbReference>
<dbReference type="InterPro" id="IPR003593">
    <property type="entry name" value="AAA+_ATPase"/>
</dbReference>
<evidence type="ECO:0000256" key="11">
    <source>
        <dbReference type="SAM" id="MobiDB-lite"/>
    </source>
</evidence>
<dbReference type="FunFam" id="3.40.50.300:FF:000479">
    <property type="entry name" value="Multidrug resistance protein 1A"/>
    <property type="match status" value="1"/>
</dbReference>
<dbReference type="VEuPathDB" id="FungiDB:H310_13396"/>
<organism evidence="15">
    <name type="scientific">Aphanomyces invadans</name>
    <dbReference type="NCBI Taxonomy" id="157072"/>
    <lineage>
        <taxon>Eukaryota</taxon>
        <taxon>Sar</taxon>
        <taxon>Stramenopiles</taxon>
        <taxon>Oomycota</taxon>
        <taxon>Saprolegniomycetes</taxon>
        <taxon>Saprolegniales</taxon>
        <taxon>Verrucalvaceae</taxon>
        <taxon>Aphanomyces</taxon>
    </lineage>
</organism>
<comment type="subcellular location">
    <subcellularLocation>
        <location evidence="1">Membrane</location>
        <topology evidence="1">Multi-pass membrane protein</topology>
    </subcellularLocation>
</comment>
<sequence length="651" mass="70462">MLGHRLRQTRHHVLTPRLGVSYSRPKQIPTFPAWHTRLHSSLGAKHDDAAESTNPPTPSTDKPKPKMTDFKRLMALYKPEKRNLGIAMTALGLSTGITMCMPFGMGRIIDVVTQPNGLEQLPVVVTALGGLFLVGAATNVVRVNMMNMIGERIANKLRQDTYASILKQDMTFFDKTKTGELLNRLSADTALVGTVLSDNVSAGFRSVGQGIGSITMMFITCPKLGMVMLTVVPPLALGAVSYGRFVKKLTAQVQSKLSDATDLAEERLNNIRVVRWFAKEEFETEAHYDKIKGILELAKKRSLASATFFGAVDLSVKMSMLGVLGYGGTMVAENVLTVGELSSFLMYTLYVGVSFAGLSSFYSEIMKGLGASQRVFELIERMPQVISTPTAPVALPADFKGEIVFDNVSFRYPGRPESVIFDGLTMTVQPNQTLAIVGPSGGGKSTFLSLLARFYELNGEGCGGSIYIDGINITHLDPLALRSLIGTVSQEPPLFGATIAENIAYGLTPGSTVTHDEIVAAAKEANAHDFIMALPDQYETHVGNKGLTLSGGQKQRVAIARALVKNPRILLMDEATSALDHESERLVQDAIDKAKANRTVILISHRLSSIKSADRIAVVAEGRVVEEGTFADLAQHHDSVFTQVVLSGHSH</sequence>
<keyword evidence="5" id="KW-0547">Nucleotide-binding</keyword>
<feature type="transmembrane region" description="Helical" evidence="12">
    <location>
        <begin position="84"/>
        <end position="109"/>
    </location>
</feature>
<evidence type="ECO:0000256" key="10">
    <source>
        <dbReference type="ARBA" id="ARBA00023180"/>
    </source>
</evidence>
<evidence type="ECO:0000256" key="2">
    <source>
        <dbReference type="ARBA" id="ARBA00022448"/>
    </source>
</evidence>
<keyword evidence="2" id="KW-0813">Transport</keyword>
<dbReference type="eggNOG" id="KOG0058">
    <property type="taxonomic scope" value="Eukaryota"/>
</dbReference>
<dbReference type="PROSITE" id="PS00211">
    <property type="entry name" value="ABC_TRANSPORTER_1"/>
    <property type="match status" value="1"/>
</dbReference>
<dbReference type="Pfam" id="PF00664">
    <property type="entry name" value="ABC_membrane"/>
    <property type="match status" value="1"/>
</dbReference>
<dbReference type="SMART" id="SM00382">
    <property type="entry name" value="AAA"/>
    <property type="match status" value="1"/>
</dbReference>
<protein>
    <submittedName>
        <fullName evidence="15">Uncharacterized protein</fullName>
    </submittedName>
</protein>
<evidence type="ECO:0000256" key="7">
    <source>
        <dbReference type="ARBA" id="ARBA00022967"/>
    </source>
</evidence>
<dbReference type="PROSITE" id="PS50929">
    <property type="entry name" value="ABC_TM1F"/>
    <property type="match status" value="1"/>
</dbReference>
<reference evidence="15" key="1">
    <citation type="submission" date="2013-12" db="EMBL/GenBank/DDBJ databases">
        <title>The Genome Sequence of Aphanomyces invadans NJM9701.</title>
        <authorList>
            <consortium name="The Broad Institute Genomics Platform"/>
            <person name="Russ C."/>
            <person name="Tyler B."/>
            <person name="van West P."/>
            <person name="Dieguez-Uribeondo J."/>
            <person name="Young S.K."/>
            <person name="Zeng Q."/>
            <person name="Gargeya S."/>
            <person name="Fitzgerald M."/>
            <person name="Abouelleil A."/>
            <person name="Alvarado L."/>
            <person name="Chapman S.B."/>
            <person name="Gainer-Dewar J."/>
            <person name="Goldberg J."/>
            <person name="Griggs A."/>
            <person name="Gujja S."/>
            <person name="Hansen M."/>
            <person name="Howarth C."/>
            <person name="Imamovic A."/>
            <person name="Ireland A."/>
            <person name="Larimer J."/>
            <person name="McCowan C."/>
            <person name="Murphy C."/>
            <person name="Pearson M."/>
            <person name="Poon T.W."/>
            <person name="Priest M."/>
            <person name="Roberts A."/>
            <person name="Saif S."/>
            <person name="Shea T."/>
            <person name="Sykes S."/>
            <person name="Wortman J."/>
            <person name="Nusbaum C."/>
            <person name="Birren B."/>
        </authorList>
    </citation>
    <scope>NUCLEOTIDE SEQUENCE [LARGE SCALE GENOMIC DNA]</scope>
    <source>
        <strain evidence="15">NJM9701</strain>
    </source>
</reference>
<dbReference type="GO" id="GO:0005743">
    <property type="term" value="C:mitochondrial inner membrane"/>
    <property type="evidence" value="ECO:0007669"/>
    <property type="project" value="TreeGrafter"/>
</dbReference>
<dbReference type="InterPro" id="IPR011527">
    <property type="entry name" value="ABC1_TM_dom"/>
</dbReference>
<evidence type="ECO:0000256" key="12">
    <source>
        <dbReference type="SAM" id="Phobius"/>
    </source>
</evidence>
<evidence type="ECO:0000256" key="1">
    <source>
        <dbReference type="ARBA" id="ARBA00004141"/>
    </source>
</evidence>
<evidence type="ECO:0000313" key="15">
    <source>
        <dbReference type="EMBL" id="ETV92142.1"/>
    </source>
</evidence>
<dbReference type="FunFam" id="1.20.1560.10:FF:000058">
    <property type="entry name" value="ABC transporter B family member 25"/>
    <property type="match status" value="1"/>
</dbReference>
<dbReference type="GO" id="GO:0005524">
    <property type="term" value="F:ATP binding"/>
    <property type="evidence" value="ECO:0007669"/>
    <property type="project" value="UniProtKB-KW"/>
</dbReference>
<keyword evidence="9 12" id="KW-0472">Membrane</keyword>
<dbReference type="SUPFAM" id="SSF90123">
    <property type="entry name" value="ABC transporter transmembrane region"/>
    <property type="match status" value="1"/>
</dbReference>
<dbReference type="STRING" id="157072.A0A024TFK7"/>
<evidence type="ECO:0000256" key="5">
    <source>
        <dbReference type="ARBA" id="ARBA00022741"/>
    </source>
</evidence>
<dbReference type="InterPro" id="IPR036640">
    <property type="entry name" value="ABC1_TM_sf"/>
</dbReference>
<keyword evidence="10" id="KW-0325">Glycoprotein</keyword>
<keyword evidence="6" id="KW-0067">ATP-binding</keyword>
<keyword evidence="3 12" id="KW-0812">Transmembrane</keyword>
<keyword evidence="7" id="KW-1278">Translocase</keyword>
<evidence type="ECO:0000256" key="6">
    <source>
        <dbReference type="ARBA" id="ARBA00022840"/>
    </source>
</evidence>
<dbReference type="SUPFAM" id="SSF52540">
    <property type="entry name" value="P-loop containing nucleoside triphosphate hydrolases"/>
    <property type="match status" value="1"/>
</dbReference>
<keyword evidence="8 12" id="KW-1133">Transmembrane helix</keyword>
<dbReference type="InterPro" id="IPR003439">
    <property type="entry name" value="ABC_transporter-like_ATP-bd"/>
</dbReference>
<feature type="transmembrane region" description="Helical" evidence="12">
    <location>
        <begin position="344"/>
        <end position="362"/>
    </location>
</feature>
<gene>
    <name evidence="15" type="ORF">H310_13396</name>
</gene>
<feature type="domain" description="ABC transporter" evidence="13">
    <location>
        <begin position="403"/>
        <end position="646"/>
    </location>
</feature>
<dbReference type="PANTHER" id="PTHR43394">
    <property type="entry name" value="ATP-DEPENDENT PERMEASE MDL1, MITOCHONDRIAL"/>
    <property type="match status" value="1"/>
</dbReference>
<dbReference type="GO" id="GO:0090374">
    <property type="term" value="P:oligopeptide export from mitochondrion"/>
    <property type="evidence" value="ECO:0007669"/>
    <property type="project" value="TreeGrafter"/>
</dbReference>
<dbReference type="InterPro" id="IPR039421">
    <property type="entry name" value="Type_1_exporter"/>
</dbReference>
<feature type="region of interest" description="Disordered" evidence="11">
    <location>
        <begin position="44"/>
        <end position="66"/>
    </location>
</feature>
<dbReference type="RefSeq" id="XP_008879106.1">
    <property type="nucleotide sequence ID" value="XM_008880884.1"/>
</dbReference>
<evidence type="ECO:0000256" key="4">
    <source>
        <dbReference type="ARBA" id="ARBA00022737"/>
    </source>
</evidence>